<name>A0A0E0S6Z6_GIBZE</name>
<evidence type="ECO:0000313" key="4">
    <source>
        <dbReference type="Proteomes" id="UP000070720"/>
    </source>
</evidence>
<protein>
    <submittedName>
        <fullName evidence="2">Chromosome 2, complete genome</fullName>
    </submittedName>
</protein>
<gene>
    <name evidence="2" type="ORF">FGRAMPH1_01T14939</name>
</gene>
<dbReference type="InParanoid" id="A0A0E0S6Z6"/>
<evidence type="ECO:0000256" key="1">
    <source>
        <dbReference type="SAM" id="MobiDB-lite"/>
    </source>
</evidence>
<dbReference type="VEuPathDB" id="FungiDB:FGRAMPH1_01G14939"/>
<reference evidence="3 4" key="1">
    <citation type="journal article" date="2007" name="Science">
        <title>The Fusarium graminearum genome reveals a link between localized polymorphism and pathogen specialization.</title>
        <authorList>
            <person name="Cuomo C.A."/>
            <person name="Gueldener U."/>
            <person name="Xu J.-R."/>
            <person name="Trail F."/>
            <person name="Turgeon B.G."/>
            <person name="Di Pietro A."/>
            <person name="Walton J.D."/>
            <person name="Ma L.-J."/>
            <person name="Baker S.E."/>
            <person name="Rep M."/>
            <person name="Adam G."/>
            <person name="Antoniw J."/>
            <person name="Baldwin T."/>
            <person name="Calvo S.E."/>
            <person name="Chang Y.-L."/>
            <person name="DeCaprio D."/>
            <person name="Gale L.R."/>
            <person name="Gnerre S."/>
            <person name="Goswami R.S."/>
            <person name="Hammond-Kosack K."/>
            <person name="Harris L.J."/>
            <person name="Hilburn K."/>
            <person name="Kennell J.C."/>
            <person name="Kroken S."/>
            <person name="Magnuson J.K."/>
            <person name="Mannhaupt G."/>
            <person name="Mauceli E.W."/>
            <person name="Mewes H.-W."/>
            <person name="Mitterbauer R."/>
            <person name="Muehlbauer G."/>
            <person name="Muensterkoetter M."/>
            <person name="Nelson D."/>
            <person name="O'Donnell K."/>
            <person name="Ouellet T."/>
            <person name="Qi W."/>
            <person name="Quesneville H."/>
            <person name="Roncero M.I.G."/>
            <person name="Seong K.-Y."/>
            <person name="Tetko I.V."/>
            <person name="Urban M."/>
            <person name="Waalwijk C."/>
            <person name="Ward T.J."/>
            <person name="Yao J."/>
            <person name="Birren B.W."/>
            <person name="Kistler H.C."/>
        </authorList>
    </citation>
    <scope>NUCLEOTIDE SEQUENCE [LARGE SCALE GENOMIC DNA]</scope>
    <source>
        <strain evidence="4">ATCC MYA-4620 / CBS 123657 / FGSC 9075 / NRRL 31084 / PH-1</strain>
        <strain evidence="3">PH-1 / ATCC MYA-4620 / FGSC 9075 / NRRL 31084</strain>
    </source>
</reference>
<reference evidence="3" key="5">
    <citation type="submission" date="2017-01" db="UniProtKB">
        <authorList>
            <consortium name="EnsemblFungi"/>
        </authorList>
    </citation>
    <scope>IDENTIFICATION</scope>
    <source>
        <strain evidence="3">PH-1 / ATCC MYA-4620 / FGSC 9075 / NRRL 31084</strain>
    </source>
</reference>
<feature type="region of interest" description="Disordered" evidence="1">
    <location>
        <begin position="75"/>
        <end position="95"/>
    </location>
</feature>
<sequence>MYEEGDSLEAEESQTTMGNMEENPGRTGQVLFVWDRAESPAWRDGPWVKDGHPDPQMARLSTVFAALPRTEADISAGSWPQLARLQRSGGAPQNS</sequence>
<reference evidence="2 4" key="4">
    <citation type="journal article" date="2015" name="BMC Genomics">
        <title>The completed genome sequence of the pathogenic ascomycete fungus Fusarium graminearum.</title>
        <authorList>
            <person name="King R."/>
            <person name="Urban M."/>
            <person name="Hammond-Kosack M.C."/>
            <person name="Hassani-Pak K."/>
            <person name="Hammond-Kosack K.E."/>
        </authorList>
    </citation>
    <scope>NUCLEOTIDE SEQUENCE [LARGE SCALE GENOMIC DNA]</scope>
    <source>
        <strain evidence="4">ATCC MYA-4620 / CBS 123657 / FGSC 9075 / NRRL 31084 / PH-1</strain>
        <strain evidence="2">PH-1</strain>
    </source>
</reference>
<evidence type="ECO:0000313" key="2">
    <source>
        <dbReference type="EMBL" id="CEF79271.1"/>
    </source>
</evidence>
<dbReference type="AlphaFoldDB" id="A0A0E0S6Z6"/>
<accession>A0A0E0S6Z6</accession>
<reference key="3">
    <citation type="submission" date="2014-02" db="EMBL/GenBank/DDBJ databases">
        <title>A revised Fusarium graminearum genomic reference sequence using whole shotgun re-sequencing.</title>
        <authorList>
            <person name="King R."/>
            <person name="Urban M."/>
            <person name="Hassani-Pak K."/>
            <person name="Hammond-Kosack K."/>
        </authorList>
    </citation>
    <scope>NUCLEOTIDE SEQUENCE</scope>
    <source>
        <strain>PH-1</strain>
    </source>
</reference>
<evidence type="ECO:0000313" key="3">
    <source>
        <dbReference type="EnsemblFungi" id="CEF79271"/>
    </source>
</evidence>
<keyword evidence="4" id="KW-1185">Reference proteome</keyword>
<reference evidence="3 4" key="2">
    <citation type="journal article" date="2010" name="Nature">
        <title>Comparative genomics reveals mobile pathogenicity chromosomes in Fusarium.</title>
        <authorList>
            <person name="Ma L.J."/>
            <person name="van der Does H.C."/>
            <person name="Borkovich K.A."/>
            <person name="Coleman J.J."/>
            <person name="Daboussi M.J."/>
            <person name="Di Pietro A."/>
            <person name="Dufresne M."/>
            <person name="Freitag M."/>
            <person name="Grabherr M."/>
            <person name="Henrissat B."/>
            <person name="Houterman P.M."/>
            <person name="Kang S."/>
            <person name="Shim W.B."/>
            <person name="Woloshuk C."/>
            <person name="Xie X."/>
            <person name="Xu J.R."/>
            <person name="Antoniw J."/>
            <person name="Baker S.E."/>
            <person name="Bluhm B.H."/>
            <person name="Breakspear A."/>
            <person name="Brown D.W."/>
            <person name="Butchko R.A."/>
            <person name="Chapman S."/>
            <person name="Coulson R."/>
            <person name="Coutinho P.M."/>
            <person name="Danchin E.G."/>
            <person name="Diener A."/>
            <person name="Gale L.R."/>
            <person name="Gardiner D.M."/>
            <person name="Goff S."/>
            <person name="Hammond-Kosack K.E."/>
            <person name="Hilburn K."/>
            <person name="Hua-Van A."/>
            <person name="Jonkers W."/>
            <person name="Kazan K."/>
            <person name="Kodira C.D."/>
            <person name="Koehrsen M."/>
            <person name="Kumar L."/>
            <person name="Lee Y.H."/>
            <person name="Li L."/>
            <person name="Manners J.M."/>
            <person name="Miranda-Saavedra D."/>
            <person name="Mukherjee M."/>
            <person name="Park G."/>
            <person name="Park J."/>
            <person name="Park S.Y."/>
            <person name="Proctor R.H."/>
            <person name="Regev A."/>
            <person name="Ruiz-Roldan M.C."/>
            <person name="Sain D."/>
            <person name="Sakthikumar S."/>
            <person name="Sykes S."/>
            <person name="Schwartz D.C."/>
            <person name="Turgeon B.G."/>
            <person name="Wapinski I."/>
            <person name="Yoder O."/>
            <person name="Young S."/>
            <person name="Zeng Q."/>
            <person name="Zhou S."/>
            <person name="Galagan J."/>
            <person name="Cuomo C.A."/>
            <person name="Kistler H.C."/>
            <person name="Rep M."/>
        </authorList>
    </citation>
    <scope>GENOME REANNOTATION</scope>
    <source>
        <strain evidence="4">ATCC MYA-4620 / CBS 123657 / FGSC 9075 / NRRL 31084 / PH-1</strain>
        <strain evidence="3">PH-1 / ATCC MYA-4620 / FGSC 9075 / NRRL 31084</strain>
    </source>
</reference>
<dbReference type="Proteomes" id="UP000070720">
    <property type="component" value="Chromosome 2"/>
</dbReference>
<proteinExistence type="predicted"/>
<dbReference type="EnsemblFungi" id="CEF79271">
    <property type="protein sequence ID" value="CEF79271"/>
    <property type="gene ID" value="FGRRES_15233"/>
</dbReference>
<dbReference type="EMBL" id="HG970333">
    <property type="protein sequence ID" value="CEF79271.1"/>
    <property type="molecule type" value="Genomic_DNA"/>
</dbReference>
<feature type="compositionally biased region" description="Acidic residues" evidence="1">
    <location>
        <begin position="1"/>
        <end position="12"/>
    </location>
</feature>
<organism evidence="3">
    <name type="scientific">Gibberella zeae (strain ATCC MYA-4620 / CBS 123657 / FGSC 9075 / NRRL 31084 / PH-1)</name>
    <name type="common">Wheat head blight fungus</name>
    <name type="synonym">Fusarium graminearum</name>
    <dbReference type="NCBI Taxonomy" id="229533"/>
    <lineage>
        <taxon>Eukaryota</taxon>
        <taxon>Fungi</taxon>
        <taxon>Dikarya</taxon>
        <taxon>Ascomycota</taxon>
        <taxon>Pezizomycotina</taxon>
        <taxon>Sordariomycetes</taxon>
        <taxon>Hypocreomycetidae</taxon>
        <taxon>Hypocreales</taxon>
        <taxon>Nectriaceae</taxon>
        <taxon>Fusarium</taxon>
    </lineage>
</organism>
<feature type="region of interest" description="Disordered" evidence="1">
    <location>
        <begin position="1"/>
        <end position="27"/>
    </location>
</feature>